<evidence type="ECO:0000313" key="4">
    <source>
        <dbReference type="Proteomes" id="UP001269819"/>
    </source>
</evidence>
<keyword evidence="2" id="KW-0732">Signal</keyword>
<dbReference type="NCBIfam" id="TIGR00426">
    <property type="entry name" value="competence protein ComEA helix-hairpin-helix repeat region"/>
    <property type="match status" value="1"/>
</dbReference>
<gene>
    <name evidence="3" type="ORF">RYS15_15885</name>
</gene>
<dbReference type="InterPro" id="IPR010994">
    <property type="entry name" value="RuvA_2-like"/>
</dbReference>
<protein>
    <submittedName>
        <fullName evidence="3">ComEA family DNA-binding protein</fullName>
    </submittedName>
</protein>
<evidence type="ECO:0000256" key="2">
    <source>
        <dbReference type="SAM" id="SignalP"/>
    </source>
</evidence>
<name>A0ABU3W0U7_9GAMM</name>
<proteinExistence type="predicted"/>
<dbReference type="PANTHER" id="PTHR21180:SF32">
    <property type="entry name" value="ENDONUCLEASE_EXONUCLEASE_PHOSPHATASE FAMILY DOMAIN-CONTAINING PROTEIN 1"/>
    <property type="match status" value="1"/>
</dbReference>
<feature type="compositionally biased region" description="Polar residues" evidence="1">
    <location>
        <begin position="88"/>
        <end position="98"/>
    </location>
</feature>
<dbReference type="SUPFAM" id="SSF47781">
    <property type="entry name" value="RuvA domain 2-like"/>
    <property type="match status" value="1"/>
</dbReference>
<dbReference type="Proteomes" id="UP001269819">
    <property type="component" value="Unassembled WGS sequence"/>
</dbReference>
<dbReference type="Gene3D" id="1.10.150.280">
    <property type="entry name" value="AF1531-like domain"/>
    <property type="match status" value="1"/>
</dbReference>
<dbReference type="PANTHER" id="PTHR21180">
    <property type="entry name" value="ENDONUCLEASE/EXONUCLEASE/PHOSPHATASE FAMILY DOMAIN-CONTAINING PROTEIN 1"/>
    <property type="match status" value="1"/>
</dbReference>
<dbReference type="GO" id="GO:0003677">
    <property type="term" value="F:DNA binding"/>
    <property type="evidence" value="ECO:0007669"/>
    <property type="project" value="UniProtKB-KW"/>
</dbReference>
<comment type="caution">
    <text evidence="3">The sequence shown here is derived from an EMBL/GenBank/DDBJ whole genome shotgun (WGS) entry which is preliminary data.</text>
</comment>
<dbReference type="Pfam" id="PF12836">
    <property type="entry name" value="HHH_3"/>
    <property type="match status" value="1"/>
</dbReference>
<feature type="region of interest" description="Disordered" evidence="1">
    <location>
        <begin position="88"/>
        <end position="107"/>
    </location>
</feature>
<keyword evidence="4" id="KW-1185">Reference proteome</keyword>
<dbReference type="EMBL" id="JAWIIJ010000011">
    <property type="protein sequence ID" value="MDV2080167.1"/>
    <property type="molecule type" value="Genomic_DNA"/>
</dbReference>
<reference evidence="3 4" key="1">
    <citation type="submission" date="2023-10" db="EMBL/GenBank/DDBJ databases">
        <title>Characteristics and mechanism of a salt-tolerant marine origin heterotrophic nitrifying- aerobic denitrifying bacteria Marinobacter xestospongiae HN1.</title>
        <authorList>
            <person name="Qi R."/>
        </authorList>
    </citation>
    <scope>NUCLEOTIDE SEQUENCE [LARGE SCALE GENOMIC DNA]</scope>
    <source>
        <strain evidence="3 4">HN1</strain>
    </source>
</reference>
<evidence type="ECO:0000256" key="1">
    <source>
        <dbReference type="SAM" id="MobiDB-lite"/>
    </source>
</evidence>
<feature type="signal peptide" evidence="2">
    <location>
        <begin position="1"/>
        <end position="32"/>
    </location>
</feature>
<feature type="chain" id="PRO_5046591028" evidence="2">
    <location>
        <begin position="33"/>
        <end position="107"/>
    </location>
</feature>
<organism evidence="3 4">
    <name type="scientific">Marinobacter xestospongiae</name>
    <dbReference type="NCBI Taxonomy" id="994319"/>
    <lineage>
        <taxon>Bacteria</taxon>
        <taxon>Pseudomonadati</taxon>
        <taxon>Pseudomonadota</taxon>
        <taxon>Gammaproteobacteria</taxon>
        <taxon>Pseudomonadales</taxon>
        <taxon>Marinobacteraceae</taxon>
        <taxon>Marinobacter</taxon>
    </lineage>
</organism>
<sequence length="107" mass="11380">MYNLVPRKPLHRSPILAALALVLSLLTLPLQADPANAVAPININTATVEQLTALDGIGPAKAQAIVSYRNDHGPFQSPEDLTKVRGIGNQTLAKNSPRLTVDRPATP</sequence>
<dbReference type="InterPro" id="IPR051675">
    <property type="entry name" value="Endo/Exo/Phosphatase_dom_1"/>
</dbReference>
<evidence type="ECO:0000313" key="3">
    <source>
        <dbReference type="EMBL" id="MDV2080167.1"/>
    </source>
</evidence>
<keyword evidence="3" id="KW-0238">DNA-binding</keyword>
<dbReference type="RefSeq" id="WP_316974602.1">
    <property type="nucleotide sequence ID" value="NZ_JAWIIJ010000011.1"/>
</dbReference>
<accession>A0ABU3W0U7</accession>
<dbReference type="InterPro" id="IPR004509">
    <property type="entry name" value="Competence_ComEA_HhH"/>
</dbReference>